<keyword evidence="6" id="KW-1185">Reference proteome</keyword>
<dbReference type="InterPro" id="IPR016024">
    <property type="entry name" value="ARM-type_fold"/>
</dbReference>
<dbReference type="Gene3D" id="3.30.70.330">
    <property type="match status" value="1"/>
</dbReference>
<dbReference type="InterPro" id="IPR035979">
    <property type="entry name" value="RBD_domain_sf"/>
</dbReference>
<reference evidence="5 6" key="1">
    <citation type="journal article" date="2015" name="Genome Biol. Evol.">
        <title>Phylogenomic analyses indicate that early fungi evolved digesting cell walls of algal ancestors of land plants.</title>
        <authorList>
            <person name="Chang Y."/>
            <person name="Wang S."/>
            <person name="Sekimoto S."/>
            <person name="Aerts A.L."/>
            <person name="Choi C."/>
            <person name="Clum A."/>
            <person name="LaButti K.M."/>
            <person name="Lindquist E.A."/>
            <person name="Yee Ngan C."/>
            <person name="Ohm R.A."/>
            <person name="Salamov A.A."/>
            <person name="Grigoriev I.V."/>
            <person name="Spatafora J.W."/>
            <person name="Berbee M.L."/>
        </authorList>
    </citation>
    <scope>NUCLEOTIDE SEQUENCE [LARGE SCALE GENOMIC DNA]</scope>
    <source>
        <strain evidence="5 6">NRRL 28638</strain>
    </source>
</reference>
<dbReference type="EMBL" id="KQ964465">
    <property type="protein sequence ID" value="KXN71878.1"/>
    <property type="molecule type" value="Genomic_DNA"/>
</dbReference>
<feature type="compositionally biased region" description="Polar residues" evidence="3">
    <location>
        <begin position="1"/>
        <end position="32"/>
    </location>
</feature>
<feature type="region of interest" description="Disordered" evidence="3">
    <location>
        <begin position="1"/>
        <end position="96"/>
    </location>
</feature>
<evidence type="ECO:0000256" key="3">
    <source>
        <dbReference type="SAM" id="MobiDB-lite"/>
    </source>
</evidence>
<dbReference type="GO" id="GO:0003723">
    <property type="term" value="F:RNA binding"/>
    <property type="evidence" value="ECO:0007669"/>
    <property type="project" value="InterPro"/>
</dbReference>
<evidence type="ECO:0000256" key="2">
    <source>
        <dbReference type="PROSITE-ProRule" id="PRU00317"/>
    </source>
</evidence>
<protein>
    <submittedName>
        <fullName evidence="5">ARM repeat-containing protein</fullName>
    </submittedName>
</protein>
<dbReference type="SUPFAM" id="SSF48371">
    <property type="entry name" value="ARM repeat"/>
    <property type="match status" value="1"/>
</dbReference>
<feature type="region of interest" description="Disordered" evidence="3">
    <location>
        <begin position="198"/>
        <end position="220"/>
    </location>
</feature>
<dbReference type="PROSITE" id="PS50303">
    <property type="entry name" value="PUM_HD"/>
    <property type="match status" value="1"/>
</dbReference>
<feature type="repeat" description="Pumilio" evidence="2">
    <location>
        <begin position="480"/>
        <end position="515"/>
    </location>
</feature>
<feature type="compositionally biased region" description="Low complexity" evidence="3">
    <location>
        <begin position="33"/>
        <end position="46"/>
    </location>
</feature>
<dbReference type="PANTHER" id="PTHR47093:SF1">
    <property type="entry name" value="PROTEIN JSN1-RELATED"/>
    <property type="match status" value="1"/>
</dbReference>
<dbReference type="InterPro" id="IPR012677">
    <property type="entry name" value="Nucleotide-bd_a/b_plait_sf"/>
</dbReference>
<feature type="repeat" description="Pumilio" evidence="2">
    <location>
        <begin position="516"/>
        <end position="552"/>
    </location>
</feature>
<feature type="compositionally biased region" description="Polar residues" evidence="3">
    <location>
        <begin position="206"/>
        <end position="220"/>
    </location>
</feature>
<evidence type="ECO:0000259" key="4">
    <source>
        <dbReference type="PROSITE" id="PS50303"/>
    </source>
</evidence>
<organism evidence="5 6">
    <name type="scientific">Conidiobolus coronatus (strain ATCC 28846 / CBS 209.66 / NRRL 28638)</name>
    <name type="common">Delacroixia coronata</name>
    <dbReference type="NCBI Taxonomy" id="796925"/>
    <lineage>
        <taxon>Eukaryota</taxon>
        <taxon>Fungi</taxon>
        <taxon>Fungi incertae sedis</taxon>
        <taxon>Zoopagomycota</taxon>
        <taxon>Entomophthoromycotina</taxon>
        <taxon>Entomophthoromycetes</taxon>
        <taxon>Entomophthorales</taxon>
        <taxon>Ancylistaceae</taxon>
        <taxon>Conidiobolus</taxon>
    </lineage>
</organism>
<dbReference type="PANTHER" id="PTHR47093">
    <property type="entry name" value="PROTEIN JSN1-RELATED"/>
    <property type="match status" value="1"/>
</dbReference>
<dbReference type="AlphaFoldDB" id="A0A137PA44"/>
<evidence type="ECO:0000313" key="6">
    <source>
        <dbReference type="Proteomes" id="UP000070444"/>
    </source>
</evidence>
<dbReference type="SMART" id="SM00025">
    <property type="entry name" value="Pumilio"/>
    <property type="match status" value="4"/>
</dbReference>
<dbReference type="Gene3D" id="1.25.10.10">
    <property type="entry name" value="Leucine-rich Repeat Variant"/>
    <property type="match status" value="1"/>
</dbReference>
<dbReference type="InterPro" id="IPR011989">
    <property type="entry name" value="ARM-like"/>
</dbReference>
<dbReference type="PROSITE" id="PS50302">
    <property type="entry name" value="PUM"/>
    <property type="match status" value="2"/>
</dbReference>
<accession>A0A137PA44</accession>
<dbReference type="Proteomes" id="UP000070444">
    <property type="component" value="Unassembled WGS sequence"/>
</dbReference>
<dbReference type="GO" id="GO:0000288">
    <property type="term" value="P:nuclear-transcribed mRNA catabolic process, deadenylation-dependent decay"/>
    <property type="evidence" value="ECO:0007669"/>
    <property type="project" value="TreeGrafter"/>
</dbReference>
<feature type="compositionally biased region" description="Polar residues" evidence="3">
    <location>
        <begin position="75"/>
        <end position="88"/>
    </location>
</feature>
<gene>
    <name evidence="5" type="ORF">CONCODRAFT_69513</name>
</gene>
<dbReference type="SUPFAM" id="SSF54928">
    <property type="entry name" value="RNA-binding domain, RBD"/>
    <property type="match status" value="1"/>
</dbReference>
<evidence type="ECO:0000313" key="5">
    <source>
        <dbReference type="EMBL" id="KXN71878.1"/>
    </source>
</evidence>
<dbReference type="InterPro" id="IPR033133">
    <property type="entry name" value="PUM-HD"/>
</dbReference>
<dbReference type="OrthoDB" id="2017782at2759"/>
<feature type="domain" description="PUM-HD" evidence="4">
    <location>
        <begin position="420"/>
        <end position="793"/>
    </location>
</feature>
<feature type="region of interest" description="Disordered" evidence="3">
    <location>
        <begin position="760"/>
        <end position="788"/>
    </location>
</feature>
<proteinExistence type="predicted"/>
<evidence type="ECO:0000256" key="1">
    <source>
        <dbReference type="ARBA" id="ARBA00022737"/>
    </source>
</evidence>
<feature type="compositionally biased region" description="Polar residues" evidence="3">
    <location>
        <begin position="760"/>
        <end position="770"/>
    </location>
</feature>
<sequence>MLSPFSNAISKPILSRSNQDSNSESTSNQRQVSPTGRSSSSTTSAYRRARAETLPSSFLEPKLQETGISLGGYSTGTSTECSSLSESPFRSRMGSFAPSENWTEKAHSFLLTTQPTHSDRLAADLKPQPSPTTMINHYQLEGNRTLDWLGLNENDSSTDSSSVSDKIIEDIKKLPSKRTSQASRGPLNQAASIESLISNEAIGRPRSSTMPSRPNLSNLIPSALKASPSQTNKLPMHPEFNLTSLSLPSTAEESEPSEATMFLDSSSSSCEALLLSSTLIISSLPKNIGFKNFVNILSEFGEPTLVQCDRTYGIGWVTFEDRQSALKLQNEAEKKPLFGAESELPTISFCPDNSIGIHPFRTDPVSGISNPDDLSVLLGFQHGFNRDASSVVPAHQMDIYNSVVQDFQTQLPDLEATADQVSRYVPPGHFECIEYEYAITLPPIPNPNLRKKIDAVRLRELRKLLESEMTPENFVLVFEETKDCWVDLCSDYIGNIIIQKLVEHGDVGQKTYLIQSVAPHMAAIGVHKNGTWAIQKMIECSTTNEQMDAISSSLKPFTPILLLDQFGNYVVQCCLQFTYPYNQFIFDAIYARCSEIGQGRYGARAIRTCLDSQYTNPNQKEQVATALMHSAVPLSTNGNGSLLLNWLLDSHDMERYMGIAVKINATSQLSTLCTHKLASALVIRLINQEHDIQTREYLIYLLFFSPDNGSERLLDVLSTPSHVNYSQSTQFLQKVLTSPYLSEDLKIAIQVAVQLHTPTTAPAASSSLNPPTDGRKVAPGTGHRRPRSMEFLSSHAGNVTGSLLGTSDQPHSEMAPTHRLSISIGSSSAASSLGMGRPSQAKGYSGKNPMTGLKI</sequence>
<dbReference type="InterPro" id="IPR052645">
    <property type="entry name" value="Pumilio_domain_protein"/>
</dbReference>
<dbReference type="Pfam" id="PF00806">
    <property type="entry name" value="PUF"/>
    <property type="match status" value="3"/>
</dbReference>
<keyword evidence="1" id="KW-0677">Repeat</keyword>
<dbReference type="InterPro" id="IPR001313">
    <property type="entry name" value="Pumilio_RNA-bd_rpt"/>
</dbReference>
<name>A0A137PA44_CONC2</name>
<feature type="region of interest" description="Disordered" evidence="3">
    <location>
        <begin position="828"/>
        <end position="855"/>
    </location>
</feature>